<sequence length="203" mass="22840">LWPILATLGWGLAVTFGVIAAIQRVELRDHHPPDPNSAEIVTAAATAVLAVAALIALAQVYAALAQVREARLNKNEQKRSEFSGRWDALRPVRRKVRIWVKAGGSEELRDKALDLRGSNSREYAELMTLLDFFEDLAISVDNHEIPFRIVDAFFGEAVTKYWHDWEPYVDKVRREGSPKANRFFEGLAKQIKNDDDGNGERAT</sequence>
<keyword evidence="1" id="KW-0472">Membrane</keyword>
<feature type="non-terminal residue" evidence="2">
    <location>
        <position position="1"/>
    </location>
</feature>
<dbReference type="InterPro" id="IPR031876">
    <property type="entry name" value="DUF4760"/>
</dbReference>
<evidence type="ECO:0000313" key="2">
    <source>
        <dbReference type="EMBL" id="SPM43618.1"/>
    </source>
</evidence>
<keyword evidence="1" id="KW-0812">Transmembrane</keyword>
<keyword evidence="1" id="KW-1133">Transmembrane helix</keyword>
<proteinExistence type="predicted"/>
<evidence type="ECO:0000256" key="1">
    <source>
        <dbReference type="SAM" id="Phobius"/>
    </source>
</evidence>
<evidence type="ECO:0000313" key="3">
    <source>
        <dbReference type="Proteomes" id="UP000240424"/>
    </source>
</evidence>
<feature type="transmembrane region" description="Helical" evidence="1">
    <location>
        <begin position="44"/>
        <end position="64"/>
    </location>
</feature>
<dbReference type="EMBL" id="FUEZ01000004">
    <property type="protein sequence ID" value="SPM43618.1"/>
    <property type="molecule type" value="Genomic_DNA"/>
</dbReference>
<dbReference type="AlphaFoldDB" id="A0A2U3PIP7"/>
<dbReference type="Pfam" id="PF15956">
    <property type="entry name" value="DUF4760"/>
    <property type="match status" value="1"/>
</dbReference>
<evidence type="ECO:0008006" key="4">
    <source>
        <dbReference type="Google" id="ProtNLM"/>
    </source>
</evidence>
<name>A0A2U3PIP7_9MYCO</name>
<gene>
    <name evidence="2" type="ORF">MNAB215_5844</name>
</gene>
<keyword evidence="3" id="KW-1185">Reference proteome</keyword>
<protein>
    <recommendedName>
        <fullName evidence="4">DUF4760 domain-containing protein</fullName>
    </recommendedName>
</protein>
<accession>A0A2U3PIP7</accession>
<dbReference type="Proteomes" id="UP000240424">
    <property type="component" value="Unassembled WGS sequence"/>
</dbReference>
<reference evidence="2 3" key="1">
    <citation type="submission" date="2017-01" db="EMBL/GenBank/DDBJ databases">
        <authorList>
            <consortium name="Urmite Genomes"/>
        </authorList>
    </citation>
    <scope>NUCLEOTIDE SEQUENCE [LARGE SCALE GENOMIC DNA]</scope>
    <source>
        <strain evidence="2 3">AB215</strain>
    </source>
</reference>
<organism evidence="2 3">
    <name type="scientific">Mycobacterium numidiamassiliense</name>
    <dbReference type="NCBI Taxonomy" id="1841861"/>
    <lineage>
        <taxon>Bacteria</taxon>
        <taxon>Bacillati</taxon>
        <taxon>Actinomycetota</taxon>
        <taxon>Actinomycetes</taxon>
        <taxon>Mycobacteriales</taxon>
        <taxon>Mycobacteriaceae</taxon>
        <taxon>Mycobacterium</taxon>
    </lineage>
</organism>